<name>A0A2M7VAB5_9BACT</name>
<dbReference type="AlphaFoldDB" id="A0A2M7VAB5"/>
<comment type="caution">
    <text evidence="2">The sequence shown here is derived from an EMBL/GenBank/DDBJ whole genome shotgun (WGS) entry which is preliminary data.</text>
</comment>
<feature type="transmembrane region" description="Helical" evidence="1">
    <location>
        <begin position="36"/>
        <end position="59"/>
    </location>
</feature>
<dbReference type="Proteomes" id="UP000228568">
    <property type="component" value="Unassembled WGS sequence"/>
</dbReference>
<evidence type="ECO:0008006" key="4">
    <source>
        <dbReference type="Google" id="ProtNLM"/>
    </source>
</evidence>
<evidence type="ECO:0000256" key="1">
    <source>
        <dbReference type="SAM" id="Phobius"/>
    </source>
</evidence>
<keyword evidence="1" id="KW-0812">Transmembrane</keyword>
<keyword evidence="1" id="KW-0472">Membrane</keyword>
<proteinExistence type="predicted"/>
<organism evidence="2 3">
    <name type="scientific">Candidatus Magasanikbacteria bacterium CG_4_10_14_0_2_um_filter_37_12</name>
    <dbReference type="NCBI Taxonomy" id="1974637"/>
    <lineage>
        <taxon>Bacteria</taxon>
        <taxon>Candidatus Magasanikiibacteriota</taxon>
    </lineage>
</organism>
<accession>A0A2M7VAB5</accession>
<feature type="transmembrane region" description="Helical" evidence="1">
    <location>
        <begin position="105"/>
        <end position="125"/>
    </location>
</feature>
<evidence type="ECO:0000313" key="2">
    <source>
        <dbReference type="EMBL" id="PIZ95814.1"/>
    </source>
</evidence>
<feature type="transmembrane region" description="Helical" evidence="1">
    <location>
        <begin position="71"/>
        <end position="93"/>
    </location>
</feature>
<protein>
    <recommendedName>
        <fullName evidence="4">Integral membrane protein (PIN domain superfamily)</fullName>
    </recommendedName>
</protein>
<dbReference type="EMBL" id="PFPK01000003">
    <property type="protein sequence ID" value="PIZ95814.1"/>
    <property type="molecule type" value="Genomic_DNA"/>
</dbReference>
<reference evidence="3" key="1">
    <citation type="submission" date="2017-09" db="EMBL/GenBank/DDBJ databases">
        <title>Depth-based differentiation of microbial function through sediment-hosted aquifers and enrichment of novel symbionts in the deep terrestrial subsurface.</title>
        <authorList>
            <person name="Probst A.J."/>
            <person name="Ladd B."/>
            <person name="Jarett J.K."/>
            <person name="Geller-Mcgrath D.E."/>
            <person name="Sieber C.M.K."/>
            <person name="Emerson J.B."/>
            <person name="Anantharaman K."/>
            <person name="Thomas B.C."/>
            <person name="Malmstrom R."/>
            <person name="Stieglmeier M."/>
            <person name="Klingl A."/>
            <person name="Woyke T."/>
            <person name="Ryan C.M."/>
            <person name="Banfield J.F."/>
        </authorList>
    </citation>
    <scope>NUCLEOTIDE SEQUENCE [LARGE SCALE GENOMIC DNA]</scope>
</reference>
<gene>
    <name evidence="2" type="ORF">COX81_00205</name>
</gene>
<feature type="transmembrane region" description="Helical" evidence="1">
    <location>
        <begin position="6"/>
        <end position="24"/>
    </location>
</feature>
<keyword evidence="1" id="KW-1133">Transmembrane helix</keyword>
<evidence type="ECO:0000313" key="3">
    <source>
        <dbReference type="Proteomes" id="UP000228568"/>
    </source>
</evidence>
<sequence>MELSLYLAKVFGIFFLIGGFALLLNKKTYHKADVKLLNNQPVTILFGMFVMLAALFLVMKHNIWELSYVGLITLIAWIAFAKGAIIVVIPDLLDVLRKKTFGNSWYVVGGVIWVVAGLYLTYHGFFV</sequence>